<dbReference type="Proteomes" id="UP001458946">
    <property type="component" value="Unassembled WGS sequence"/>
</dbReference>
<dbReference type="InterPro" id="IPR019240">
    <property type="entry name" value="DUF2196"/>
</dbReference>
<evidence type="ECO:0000313" key="1">
    <source>
        <dbReference type="EMBL" id="GAA5503666.1"/>
    </source>
</evidence>
<dbReference type="Pfam" id="PF09962">
    <property type="entry name" value="DUF2196"/>
    <property type="match status" value="1"/>
</dbReference>
<dbReference type="EMBL" id="BAABRN010000059">
    <property type="protein sequence ID" value="GAA5503666.1"/>
    <property type="molecule type" value="Genomic_DNA"/>
</dbReference>
<organism evidence="1 2">
    <name type="scientific">Deinococcus xinjiangensis</name>
    <dbReference type="NCBI Taxonomy" id="457454"/>
    <lineage>
        <taxon>Bacteria</taxon>
        <taxon>Thermotogati</taxon>
        <taxon>Deinococcota</taxon>
        <taxon>Deinococci</taxon>
        <taxon>Deinococcales</taxon>
        <taxon>Deinococcaceae</taxon>
        <taxon>Deinococcus</taxon>
    </lineage>
</organism>
<sequence>MPPTRAQIQTGMTVDIVQKQDQPSGKLTRGVVAGLLTRSPSHPHGIKVRLTTGQVGRVQAVILPDT</sequence>
<name>A0ABP9VFZ5_9DEIO</name>
<reference evidence="1 2" key="1">
    <citation type="submission" date="2024-02" db="EMBL/GenBank/DDBJ databases">
        <title>Deinococcus xinjiangensis NBRC 107630.</title>
        <authorList>
            <person name="Ichikawa N."/>
            <person name="Katano-Makiyama Y."/>
            <person name="Hidaka K."/>
        </authorList>
    </citation>
    <scope>NUCLEOTIDE SEQUENCE [LARGE SCALE GENOMIC DNA]</scope>
    <source>
        <strain evidence="1 2">NBRC 107630</strain>
    </source>
</reference>
<evidence type="ECO:0008006" key="3">
    <source>
        <dbReference type="Google" id="ProtNLM"/>
    </source>
</evidence>
<evidence type="ECO:0000313" key="2">
    <source>
        <dbReference type="Proteomes" id="UP001458946"/>
    </source>
</evidence>
<dbReference type="PANTHER" id="PTHR40069">
    <property type="entry name" value="YWBE PROTEIN"/>
    <property type="match status" value="1"/>
</dbReference>
<dbReference type="PANTHER" id="PTHR40069:SF1">
    <property type="entry name" value="YWBE PROTEIN"/>
    <property type="match status" value="1"/>
</dbReference>
<proteinExistence type="predicted"/>
<comment type="caution">
    <text evidence="1">The sequence shown here is derived from an EMBL/GenBank/DDBJ whole genome shotgun (WGS) entry which is preliminary data.</text>
</comment>
<dbReference type="RefSeq" id="WP_353543635.1">
    <property type="nucleotide sequence ID" value="NZ_BAABRN010000059.1"/>
</dbReference>
<protein>
    <recommendedName>
        <fullName evidence="3">YwbE family protein</fullName>
    </recommendedName>
</protein>
<keyword evidence="2" id="KW-1185">Reference proteome</keyword>
<gene>
    <name evidence="1" type="ORF">Dxin01_03425</name>
</gene>
<dbReference type="NCBIfam" id="TIGR03833">
    <property type="entry name" value="YwbE family protein"/>
    <property type="match status" value="1"/>
</dbReference>
<accession>A0ABP9VFZ5</accession>